<dbReference type="Proteomes" id="UP001152759">
    <property type="component" value="Chromosome 1"/>
</dbReference>
<name>A0A9P0A0H0_BEMTA</name>
<accession>A0A9P0A0H0</accession>
<evidence type="ECO:0000313" key="1">
    <source>
        <dbReference type="EMBL" id="CAH0381465.1"/>
    </source>
</evidence>
<proteinExistence type="predicted"/>
<dbReference type="PANTHER" id="PTHR31511">
    <property type="entry name" value="PROTEIN CBG23764"/>
    <property type="match status" value="1"/>
</dbReference>
<reference evidence="1" key="1">
    <citation type="submission" date="2021-12" db="EMBL/GenBank/DDBJ databases">
        <authorList>
            <person name="King R."/>
        </authorList>
    </citation>
    <scope>NUCLEOTIDE SEQUENCE</scope>
</reference>
<gene>
    <name evidence="1" type="ORF">BEMITA_LOCUS1117</name>
</gene>
<evidence type="ECO:0000313" key="2">
    <source>
        <dbReference type="Proteomes" id="UP001152759"/>
    </source>
</evidence>
<dbReference type="AlphaFoldDB" id="A0A9P0A0H0"/>
<protein>
    <submittedName>
        <fullName evidence="1">Uncharacterized protein</fullName>
    </submittedName>
</protein>
<organism evidence="1 2">
    <name type="scientific">Bemisia tabaci</name>
    <name type="common">Sweetpotato whitefly</name>
    <name type="synonym">Aleurodes tabaci</name>
    <dbReference type="NCBI Taxonomy" id="7038"/>
    <lineage>
        <taxon>Eukaryota</taxon>
        <taxon>Metazoa</taxon>
        <taxon>Ecdysozoa</taxon>
        <taxon>Arthropoda</taxon>
        <taxon>Hexapoda</taxon>
        <taxon>Insecta</taxon>
        <taxon>Pterygota</taxon>
        <taxon>Neoptera</taxon>
        <taxon>Paraneoptera</taxon>
        <taxon>Hemiptera</taxon>
        <taxon>Sternorrhyncha</taxon>
        <taxon>Aleyrodoidea</taxon>
        <taxon>Aleyrodidae</taxon>
        <taxon>Aleyrodinae</taxon>
        <taxon>Bemisia</taxon>
    </lineage>
</organism>
<dbReference type="EMBL" id="OU963862">
    <property type="protein sequence ID" value="CAH0381465.1"/>
    <property type="molecule type" value="Genomic_DNA"/>
</dbReference>
<dbReference type="PANTHER" id="PTHR31511:SF12">
    <property type="entry name" value="RHO TERMINATION FACTOR N-TERMINAL DOMAIN-CONTAINING PROTEIN"/>
    <property type="match status" value="1"/>
</dbReference>
<keyword evidence="2" id="KW-1185">Reference proteome</keyword>
<sequence>MLVKFLLRDAKDKQRLEKYLDLFNRYDFSDVRFPTSIDDIVKFEKRNNVSVSVFGLRESLVCNKKKYTVYPIKVTDPKREYHTDLLCLSTPIPFSYHYCWISNFEQLVREQLTKHKHPIYTSTEQV</sequence>